<dbReference type="AlphaFoldDB" id="A0AAE0TUU2"/>
<comment type="caution">
    <text evidence="1">The sequence shown here is derived from an EMBL/GenBank/DDBJ whole genome shotgun (WGS) entry which is preliminary data.</text>
</comment>
<proteinExistence type="predicted"/>
<name>A0AAE0TUU2_9PEZI</name>
<dbReference type="EMBL" id="JAUTXT010000030">
    <property type="protein sequence ID" value="KAK3672736.1"/>
    <property type="molecule type" value="Genomic_DNA"/>
</dbReference>
<accession>A0AAE0TUU2</accession>
<protein>
    <submittedName>
        <fullName evidence="1">Uncharacterized protein</fullName>
    </submittedName>
</protein>
<gene>
    <name evidence="1" type="ORF">LTR78_007322</name>
</gene>
<keyword evidence="2" id="KW-1185">Reference proteome</keyword>
<organism evidence="1 2">
    <name type="scientific">Recurvomyces mirabilis</name>
    <dbReference type="NCBI Taxonomy" id="574656"/>
    <lineage>
        <taxon>Eukaryota</taxon>
        <taxon>Fungi</taxon>
        <taxon>Dikarya</taxon>
        <taxon>Ascomycota</taxon>
        <taxon>Pezizomycotina</taxon>
        <taxon>Dothideomycetes</taxon>
        <taxon>Dothideomycetidae</taxon>
        <taxon>Mycosphaerellales</taxon>
        <taxon>Teratosphaeriaceae</taxon>
        <taxon>Recurvomyces</taxon>
    </lineage>
</organism>
<evidence type="ECO:0000313" key="1">
    <source>
        <dbReference type="EMBL" id="KAK3672736.1"/>
    </source>
</evidence>
<sequence length="393" mass="44010">MDFLRRWDRMVFGAFERLVRVTGVNSSAPRSSVVSSLHHSNGSLSMIEALPAEILGLVLAQSDLEAKDIINLGLCSTTLWSHTLSHIRRDLRLHTGSWAGQPLLCTGTYLTTLPEAIYDLLPEEKAKEDEYQAFMENYHSGPTIPGRGRIGKRWYGPCPARRWNWNAVSEPEDDGFEDVGGKQGLRKWTEALSTSLLTITSPLSIVLRARLWRDVMDIVESTRATGSMDGVDQGESHWILRNLSKKQYFRLDLLPCFRGHGPQALVQGSRWLSLDQALIMRIAWNGASARDAFFTELETLSEGLGCGAWAGHALDVVCAASHEHMEWMAKGEDVTDEIVLMAEQISKLHEHWAKGGSMQLAGSRADQANLDNLSMQALQREYWARARARQHTD</sequence>
<dbReference type="Proteomes" id="UP001274830">
    <property type="component" value="Unassembled WGS sequence"/>
</dbReference>
<evidence type="ECO:0000313" key="2">
    <source>
        <dbReference type="Proteomes" id="UP001274830"/>
    </source>
</evidence>
<reference evidence="1" key="1">
    <citation type="submission" date="2023-07" db="EMBL/GenBank/DDBJ databases">
        <title>Black Yeasts Isolated from many extreme environments.</title>
        <authorList>
            <person name="Coleine C."/>
            <person name="Stajich J.E."/>
            <person name="Selbmann L."/>
        </authorList>
    </citation>
    <scope>NUCLEOTIDE SEQUENCE</scope>
    <source>
        <strain evidence="1">CCFEE 5485</strain>
    </source>
</reference>